<keyword evidence="2" id="KW-1185">Reference proteome</keyword>
<evidence type="ECO:0000313" key="2">
    <source>
        <dbReference type="Proteomes" id="UP001286313"/>
    </source>
</evidence>
<organism evidence="1 2">
    <name type="scientific">Petrolisthes cinctipes</name>
    <name type="common">Flat porcelain crab</name>
    <dbReference type="NCBI Taxonomy" id="88211"/>
    <lineage>
        <taxon>Eukaryota</taxon>
        <taxon>Metazoa</taxon>
        <taxon>Ecdysozoa</taxon>
        <taxon>Arthropoda</taxon>
        <taxon>Crustacea</taxon>
        <taxon>Multicrustacea</taxon>
        <taxon>Malacostraca</taxon>
        <taxon>Eumalacostraca</taxon>
        <taxon>Eucarida</taxon>
        <taxon>Decapoda</taxon>
        <taxon>Pleocyemata</taxon>
        <taxon>Anomura</taxon>
        <taxon>Galatheoidea</taxon>
        <taxon>Porcellanidae</taxon>
        <taxon>Petrolisthes</taxon>
    </lineage>
</organism>
<reference evidence="1" key="1">
    <citation type="submission" date="2023-10" db="EMBL/GenBank/DDBJ databases">
        <title>Genome assemblies of two species of porcelain crab, Petrolisthes cinctipes and Petrolisthes manimaculis (Anomura: Porcellanidae).</title>
        <authorList>
            <person name="Angst P."/>
        </authorList>
    </citation>
    <scope>NUCLEOTIDE SEQUENCE</scope>
    <source>
        <strain evidence="1">PB745_01</strain>
        <tissue evidence="1">Gill</tissue>
    </source>
</reference>
<gene>
    <name evidence="1" type="ORF">Pcinc_004002</name>
</gene>
<comment type="caution">
    <text evidence="1">The sequence shown here is derived from an EMBL/GenBank/DDBJ whole genome shotgun (WGS) entry which is preliminary data.</text>
</comment>
<dbReference type="Proteomes" id="UP001286313">
    <property type="component" value="Unassembled WGS sequence"/>
</dbReference>
<accession>A0AAE1GHJ0</accession>
<proteinExistence type="predicted"/>
<dbReference type="AlphaFoldDB" id="A0AAE1GHJ0"/>
<sequence length="124" mass="14292">MLTLWKTLIQPLLDYCSQLWSLHKSGDIQQLEMVQRSFTRQIRGMRDLSYIGIDSWNWGSTRSNKEETVENFKSGLGKFLWTVPNQPPVLGYTARCWTSNNIPHQLALRDKDARIGSSNGPPRL</sequence>
<evidence type="ECO:0000313" key="1">
    <source>
        <dbReference type="EMBL" id="KAK3892031.1"/>
    </source>
</evidence>
<dbReference type="EMBL" id="JAWQEG010000286">
    <property type="protein sequence ID" value="KAK3892031.1"/>
    <property type="molecule type" value="Genomic_DNA"/>
</dbReference>
<protein>
    <submittedName>
        <fullName evidence="1">Uncharacterized protein</fullName>
    </submittedName>
</protein>
<name>A0AAE1GHJ0_PETCI</name>